<gene>
    <name evidence="2" type="ORF">JBF11_09405</name>
</gene>
<protein>
    <submittedName>
        <fullName evidence="2">BrnA antitoxin family protein</fullName>
    </submittedName>
</protein>
<evidence type="ECO:0000313" key="2">
    <source>
        <dbReference type="EMBL" id="UWX06784.1"/>
    </source>
</evidence>
<dbReference type="Proteomes" id="UP001058120">
    <property type="component" value="Chromosome"/>
</dbReference>
<dbReference type="Pfam" id="PF14384">
    <property type="entry name" value="BrnA_antitoxin"/>
    <property type="match status" value="1"/>
</dbReference>
<proteinExistence type="predicted"/>
<evidence type="ECO:0000313" key="3">
    <source>
        <dbReference type="Proteomes" id="UP001058120"/>
    </source>
</evidence>
<dbReference type="InterPro" id="IPR025528">
    <property type="entry name" value="BrnA_antitoxin"/>
</dbReference>
<feature type="region of interest" description="Disordered" evidence="1">
    <location>
        <begin position="1"/>
        <end position="23"/>
    </location>
</feature>
<name>A0ABY5Y3L5_9BACT</name>
<evidence type="ECO:0000256" key="1">
    <source>
        <dbReference type="SAM" id="MobiDB-lite"/>
    </source>
</evidence>
<accession>A0ABY5Y3L5</accession>
<dbReference type="EMBL" id="CP065938">
    <property type="protein sequence ID" value="UWX06784.1"/>
    <property type="molecule type" value="Genomic_DNA"/>
</dbReference>
<sequence length="91" mass="11042">MKQFVSFRQEKQPKRRKKDMLEEYDIDKLNPRPNPYIRKNKSNITIRLDDEVLEYFKSLSEDLDIPYQTLINSFLKDCAKNKRQLVWSKSS</sequence>
<organism evidence="2 3">
    <name type="scientific">Taurinivorans muris</name>
    <dbReference type="NCBI Taxonomy" id="2787751"/>
    <lineage>
        <taxon>Bacteria</taxon>
        <taxon>Pseudomonadati</taxon>
        <taxon>Thermodesulfobacteriota</taxon>
        <taxon>Desulfovibrionia</taxon>
        <taxon>Desulfovibrionales</taxon>
        <taxon>Desulfovibrionaceae</taxon>
        <taxon>Taurinivorans</taxon>
    </lineage>
</organism>
<reference evidence="2" key="1">
    <citation type="submission" date="2020-12" db="EMBL/GenBank/DDBJ databases">
        <title>Taurinivorans muris gen. nov., sp. nov., fundamental and realized metabolic niche of a ubiquitous sulfidogenic bacterium in the murine intestine.</title>
        <authorList>
            <person name="Ye H."/>
            <person name="Hanson B.T."/>
            <person name="Loy A."/>
        </authorList>
    </citation>
    <scope>NUCLEOTIDE SEQUENCE</scope>
    <source>
        <strain evidence="2">LT0009</strain>
    </source>
</reference>
<keyword evidence="3" id="KW-1185">Reference proteome</keyword>